<comment type="caution">
    <text evidence="1">The sequence shown here is derived from an EMBL/GenBank/DDBJ whole genome shotgun (WGS) entry which is preliminary data.</text>
</comment>
<evidence type="ECO:0000313" key="1">
    <source>
        <dbReference type="EMBL" id="KAI9512431.1"/>
    </source>
</evidence>
<protein>
    <submittedName>
        <fullName evidence="1">CPSF A subunit region-domain-containing protein</fullName>
    </submittedName>
</protein>
<dbReference type="Proteomes" id="UP001207468">
    <property type="component" value="Unassembled WGS sequence"/>
</dbReference>
<organism evidence="1 2">
    <name type="scientific">Russula earlei</name>
    <dbReference type="NCBI Taxonomy" id="71964"/>
    <lineage>
        <taxon>Eukaryota</taxon>
        <taxon>Fungi</taxon>
        <taxon>Dikarya</taxon>
        <taxon>Basidiomycota</taxon>
        <taxon>Agaricomycotina</taxon>
        <taxon>Agaricomycetes</taxon>
        <taxon>Russulales</taxon>
        <taxon>Russulaceae</taxon>
        <taxon>Russula</taxon>
    </lineage>
</organism>
<evidence type="ECO:0000313" key="2">
    <source>
        <dbReference type="Proteomes" id="UP001207468"/>
    </source>
</evidence>
<accession>A0ACC0UMI5</accession>
<gene>
    <name evidence="1" type="ORF">F5148DRAFT_1355009</name>
</gene>
<name>A0ACC0UMI5_9AGAM</name>
<dbReference type="EMBL" id="JAGFNK010000009">
    <property type="protein sequence ID" value="KAI9512431.1"/>
    <property type="molecule type" value="Genomic_DNA"/>
</dbReference>
<reference evidence="1" key="1">
    <citation type="submission" date="2021-03" db="EMBL/GenBank/DDBJ databases">
        <title>Evolutionary priming and transition to the ectomycorrhizal habit in an iconic lineage of mushroom-forming fungi: is preadaptation a requirement?</title>
        <authorList>
            <consortium name="DOE Joint Genome Institute"/>
            <person name="Looney B.P."/>
            <person name="Miyauchi S."/>
            <person name="Morin E."/>
            <person name="Drula E."/>
            <person name="Courty P.E."/>
            <person name="Chicoki N."/>
            <person name="Fauchery L."/>
            <person name="Kohler A."/>
            <person name="Kuo A."/>
            <person name="LaButti K."/>
            <person name="Pangilinan J."/>
            <person name="Lipzen A."/>
            <person name="Riley R."/>
            <person name="Andreopoulos W."/>
            <person name="He G."/>
            <person name="Johnson J."/>
            <person name="Barry K.W."/>
            <person name="Grigoriev I.V."/>
            <person name="Nagy L."/>
            <person name="Hibbett D."/>
            <person name="Henrissat B."/>
            <person name="Matheny P.B."/>
            <person name="Labbe J."/>
            <person name="Martin A.F."/>
        </authorList>
    </citation>
    <scope>NUCLEOTIDE SEQUENCE</scope>
    <source>
        <strain evidence="1">BPL698</strain>
    </source>
</reference>
<sequence>MRVISTFHPPSSVTDAIKCHLTSDASFIHLVVSKPNRLDVYSVQPSGLRYECGTEIWGRIVTVRAVPTHQHSKDNLLLLTDHPEPRLIFFSYLTPSSCGPFLRAVKTLSLYYHHARPSEFLHSVLVDPSGKVALVNCYTGKIKVVELEDGLYVNDFDVMVAELNILSMAFLPVGTGNHSISILHLDHNQNLQLLARDLILSERELSPEPSLLLPPTILSSSALALTEAPPCLVTIPTQQSNGMEESIPGGIVVLGGRKIRFFELSSEEWKDKYRRRQLKRECQKKNSGLSLGAKAKEEQKGREIKKRMAKATVEWPWREVTAWTPANDEGTRFFVGDSYGRLALLTLEATAERTLGVIPLGEVSPPTALTYLDSQVLFIGSHLGDSQLVRIHTSPISDINSPTLPIPVDVLTVQLSSFPTSGKGKGRAWETDREGEGRVLALNGTFIEVLDTWQNIGPILDAVLADIDGSGQPRIVTASGGMNTGSLRIIQNGADFQKAAVIENFGNFGKLWPIRSRFHDLYVADYVLESCHNAFCRFDSHILATNSVETVLFSLDQPDIVSVVSTEAAGFNPSPTLAAANVALCRNRAGRTSYEDSSLVVQVTEKSVLLLEYDEVLQTHNVLTSWRLDKLGEGWADRTIVAAALNPSQFVLGLSRKRLVLLRLDENQKFQIFRSKDLQEEISALSCTPLDTTKMFSLYVAVGYWSTHVVDILSVASTEEAFQPVCDSVSLPALPRSLLLHDFGNTPQLLVGLRDGTLVAYTFEKNELQDKRIFSLGTEPVGLTQLEMDSKKVVIANGSRAALFYLERETLHHSSIFIKSVFASATINTRKWSSSLLLMTSSGCVVGRVRDLDKMHIRTVPLGLDNPRSLDHDGSLHAFAVACVRNEPGRVGEEETSTSSLKLLDDKTFDLLCQFTCMNDEEVTTIQMMPSPKGDTAICIGTVFHKFGEKEPSQGRLLLFHAELDTRLSSNKHQLKQISELDVKGCVYALARVNGLLAAAVGPSVFVYKVDGTGFQRIAEWYHNYLVTSLVARESRLFAGDAICSVSIIDLVQAEGGEWRLESVAKDFSPLWPVTVESLDRDTIIGANSDCNLFTYTVQRGETKTTLERDGFWNLGEVVNKFIAGSMSSNGSVSTPGVTTSLTPRLLFFTSSGRIGVVVDVGPELSLHLTAVERNLRKVATEVAHASHAKYRAPVGAWGRCDADAAAYGFLDGDLLEKFLEYHHPSTETERVLAGGSPPEKLKQTYGEIRQTLEAVQALH</sequence>
<proteinExistence type="predicted"/>
<keyword evidence="2" id="KW-1185">Reference proteome</keyword>